<evidence type="ECO:0000313" key="1">
    <source>
        <dbReference type="EMBL" id="CAH8307370.1"/>
    </source>
</evidence>
<dbReference type="EMBL" id="CAKOAT010067377">
    <property type="protein sequence ID" value="CAH8307370.1"/>
    <property type="molecule type" value="Genomic_DNA"/>
</dbReference>
<sequence>MTENIMLSYDLMVIGKKLEQFLEDVCMVRVSSSSTLRGSLRKILRMEYTRCAFRMLRHQIEFE</sequence>
<organism evidence="1 2">
    <name type="scientific">Eruca vesicaria subsp. sativa</name>
    <name type="common">Garden rocket</name>
    <name type="synonym">Eruca sativa</name>
    <dbReference type="NCBI Taxonomy" id="29727"/>
    <lineage>
        <taxon>Eukaryota</taxon>
        <taxon>Viridiplantae</taxon>
        <taxon>Streptophyta</taxon>
        <taxon>Embryophyta</taxon>
        <taxon>Tracheophyta</taxon>
        <taxon>Spermatophyta</taxon>
        <taxon>Magnoliopsida</taxon>
        <taxon>eudicotyledons</taxon>
        <taxon>Gunneridae</taxon>
        <taxon>Pentapetalae</taxon>
        <taxon>rosids</taxon>
        <taxon>malvids</taxon>
        <taxon>Brassicales</taxon>
        <taxon>Brassicaceae</taxon>
        <taxon>Brassiceae</taxon>
        <taxon>Eruca</taxon>
    </lineage>
</organism>
<keyword evidence="2" id="KW-1185">Reference proteome</keyword>
<protein>
    <submittedName>
        <fullName evidence="1">Uncharacterized protein</fullName>
    </submittedName>
</protein>
<accession>A0ABC8J861</accession>
<proteinExistence type="predicted"/>
<gene>
    <name evidence="1" type="ORF">ERUC_LOCUS4903</name>
</gene>
<name>A0ABC8J861_ERUVS</name>
<dbReference type="AlphaFoldDB" id="A0ABC8J861"/>
<reference evidence="1 2" key="1">
    <citation type="submission" date="2022-03" db="EMBL/GenBank/DDBJ databases">
        <authorList>
            <person name="Macdonald S."/>
            <person name="Ahmed S."/>
            <person name="Newling K."/>
        </authorList>
    </citation>
    <scope>NUCLEOTIDE SEQUENCE [LARGE SCALE GENOMIC DNA]</scope>
</reference>
<evidence type="ECO:0000313" key="2">
    <source>
        <dbReference type="Proteomes" id="UP001642260"/>
    </source>
</evidence>
<dbReference type="Proteomes" id="UP001642260">
    <property type="component" value="Unassembled WGS sequence"/>
</dbReference>
<comment type="caution">
    <text evidence="1">The sequence shown here is derived from an EMBL/GenBank/DDBJ whole genome shotgun (WGS) entry which is preliminary data.</text>
</comment>